<evidence type="ECO:0000256" key="9">
    <source>
        <dbReference type="ARBA" id="ARBA00023136"/>
    </source>
</evidence>
<evidence type="ECO:0000256" key="2">
    <source>
        <dbReference type="ARBA" id="ARBA00007208"/>
    </source>
</evidence>
<evidence type="ECO:0000256" key="5">
    <source>
        <dbReference type="ARBA" id="ARBA00022475"/>
    </source>
</evidence>
<gene>
    <name evidence="11" type="ORF">GCM10023151_09270</name>
</gene>
<dbReference type="Proteomes" id="UP001501011">
    <property type="component" value="Unassembled WGS sequence"/>
</dbReference>
<organism evidence="11 12">
    <name type="scientific">Kangiella marina</name>
    <dbReference type="NCBI Taxonomy" id="1079178"/>
    <lineage>
        <taxon>Bacteria</taxon>
        <taxon>Pseudomonadati</taxon>
        <taxon>Pseudomonadota</taxon>
        <taxon>Gammaproteobacteria</taxon>
        <taxon>Kangiellales</taxon>
        <taxon>Kangiellaceae</taxon>
        <taxon>Kangiella</taxon>
    </lineage>
</organism>
<keyword evidence="9" id="KW-0472">Membrane</keyword>
<accession>A0ABP8IHA2</accession>
<dbReference type="InterPro" id="IPR022792">
    <property type="entry name" value="T2SS_protein-GspN"/>
</dbReference>
<evidence type="ECO:0000256" key="7">
    <source>
        <dbReference type="ARBA" id="ARBA00022692"/>
    </source>
</evidence>
<evidence type="ECO:0000256" key="1">
    <source>
        <dbReference type="ARBA" id="ARBA00004533"/>
    </source>
</evidence>
<evidence type="ECO:0000313" key="12">
    <source>
        <dbReference type="Proteomes" id="UP001501011"/>
    </source>
</evidence>
<keyword evidence="5" id="KW-1003">Cell membrane</keyword>
<proteinExistence type="inferred from homology"/>
<name>A0ABP8IHA2_9GAMM</name>
<keyword evidence="4" id="KW-0813">Transport</keyword>
<keyword evidence="6" id="KW-0997">Cell inner membrane</keyword>
<protein>
    <recommendedName>
        <fullName evidence="3">Type II secretion system protein N</fullName>
    </recommendedName>
    <alternativeName>
        <fullName evidence="10">General secretion pathway protein N</fullName>
    </alternativeName>
</protein>
<sequence>MKKIILGSVAALIVFVILLVVMTPARVVTSWITDAVPGVQMGQVTGTIWNPAIEQVQYRNLTLRNIELETSLAPLMWGNLTTGITINDPNVKLTSQASLSSGRYELTDANIDIDTAYVIELIRTPLEGLSGQVTGIVSNAVFNDNKITQLNGEGTWSNAVIQYPNNNLELGDLRFKLSQMSNQGNGARVDIIDNDGVLDLKGFIEVGLDKQFNMRVHATNELPENLKQWLTRWGRQQDDRIYLEWQGRLP</sequence>
<dbReference type="RefSeq" id="WP_345292029.1">
    <property type="nucleotide sequence ID" value="NZ_BAABFV010000001.1"/>
</dbReference>
<keyword evidence="8" id="KW-0653">Protein transport</keyword>
<evidence type="ECO:0000256" key="4">
    <source>
        <dbReference type="ARBA" id="ARBA00022448"/>
    </source>
</evidence>
<dbReference type="EMBL" id="BAABFV010000001">
    <property type="protein sequence ID" value="GAA4358879.1"/>
    <property type="molecule type" value="Genomic_DNA"/>
</dbReference>
<evidence type="ECO:0000256" key="8">
    <source>
        <dbReference type="ARBA" id="ARBA00022927"/>
    </source>
</evidence>
<reference evidence="12" key="1">
    <citation type="journal article" date="2019" name="Int. J. Syst. Evol. Microbiol.">
        <title>The Global Catalogue of Microorganisms (GCM) 10K type strain sequencing project: providing services to taxonomists for standard genome sequencing and annotation.</title>
        <authorList>
            <consortium name="The Broad Institute Genomics Platform"/>
            <consortium name="The Broad Institute Genome Sequencing Center for Infectious Disease"/>
            <person name="Wu L."/>
            <person name="Ma J."/>
        </authorList>
    </citation>
    <scope>NUCLEOTIDE SEQUENCE [LARGE SCALE GENOMIC DNA]</scope>
    <source>
        <strain evidence="12">JCM 17728</strain>
    </source>
</reference>
<comment type="subcellular location">
    <subcellularLocation>
        <location evidence="1">Cell inner membrane</location>
    </subcellularLocation>
</comment>
<keyword evidence="7" id="KW-0812">Transmembrane</keyword>
<comment type="similarity">
    <text evidence="2">Belongs to the GSP N family.</text>
</comment>
<comment type="caution">
    <text evidence="11">The sequence shown here is derived from an EMBL/GenBank/DDBJ whole genome shotgun (WGS) entry which is preliminary data.</text>
</comment>
<evidence type="ECO:0000313" key="11">
    <source>
        <dbReference type="EMBL" id="GAA4358879.1"/>
    </source>
</evidence>
<keyword evidence="12" id="KW-1185">Reference proteome</keyword>
<evidence type="ECO:0000256" key="10">
    <source>
        <dbReference type="ARBA" id="ARBA00030772"/>
    </source>
</evidence>
<evidence type="ECO:0000256" key="6">
    <source>
        <dbReference type="ARBA" id="ARBA00022519"/>
    </source>
</evidence>
<dbReference type="Pfam" id="PF01203">
    <property type="entry name" value="T2SSN"/>
    <property type="match status" value="1"/>
</dbReference>
<evidence type="ECO:0000256" key="3">
    <source>
        <dbReference type="ARBA" id="ARBA00021563"/>
    </source>
</evidence>